<accession>A0A4Z2FH84</accession>
<name>A0A4Z2FH84_9TELE</name>
<gene>
    <name evidence="2" type="ORF">EYF80_049265</name>
</gene>
<feature type="region of interest" description="Disordered" evidence="1">
    <location>
        <begin position="1"/>
        <end position="21"/>
    </location>
</feature>
<dbReference type="EMBL" id="SRLO01001178">
    <property type="protein sequence ID" value="TNN40568.1"/>
    <property type="molecule type" value="Genomic_DNA"/>
</dbReference>
<evidence type="ECO:0000313" key="3">
    <source>
        <dbReference type="Proteomes" id="UP000314294"/>
    </source>
</evidence>
<sequence>MDVTAAETCSPQSPFSMVERSGRVPSAHESGYCIIFSHRLTSSPTESISTSTFPVFTNEMKNNGVAQMLTRRSGVPLDALLEELVNIDLRARAERFDFWSLQ</sequence>
<organism evidence="2 3">
    <name type="scientific">Liparis tanakae</name>
    <name type="common">Tanaka's snailfish</name>
    <dbReference type="NCBI Taxonomy" id="230148"/>
    <lineage>
        <taxon>Eukaryota</taxon>
        <taxon>Metazoa</taxon>
        <taxon>Chordata</taxon>
        <taxon>Craniata</taxon>
        <taxon>Vertebrata</taxon>
        <taxon>Euteleostomi</taxon>
        <taxon>Actinopterygii</taxon>
        <taxon>Neopterygii</taxon>
        <taxon>Teleostei</taxon>
        <taxon>Neoteleostei</taxon>
        <taxon>Acanthomorphata</taxon>
        <taxon>Eupercaria</taxon>
        <taxon>Perciformes</taxon>
        <taxon>Cottioidei</taxon>
        <taxon>Cottales</taxon>
        <taxon>Liparidae</taxon>
        <taxon>Liparis</taxon>
    </lineage>
</organism>
<dbReference type="Proteomes" id="UP000314294">
    <property type="component" value="Unassembled WGS sequence"/>
</dbReference>
<protein>
    <submittedName>
        <fullName evidence="2">Uncharacterized protein</fullName>
    </submittedName>
</protein>
<dbReference type="AlphaFoldDB" id="A0A4Z2FH84"/>
<evidence type="ECO:0000313" key="2">
    <source>
        <dbReference type="EMBL" id="TNN40568.1"/>
    </source>
</evidence>
<proteinExistence type="predicted"/>
<reference evidence="2 3" key="1">
    <citation type="submission" date="2019-03" db="EMBL/GenBank/DDBJ databases">
        <title>First draft genome of Liparis tanakae, snailfish: a comprehensive survey of snailfish specific genes.</title>
        <authorList>
            <person name="Kim W."/>
            <person name="Song I."/>
            <person name="Jeong J.-H."/>
            <person name="Kim D."/>
            <person name="Kim S."/>
            <person name="Ryu S."/>
            <person name="Song J.Y."/>
            <person name="Lee S.K."/>
        </authorList>
    </citation>
    <scope>NUCLEOTIDE SEQUENCE [LARGE SCALE GENOMIC DNA]</scope>
    <source>
        <tissue evidence="2">Muscle</tissue>
    </source>
</reference>
<keyword evidence="3" id="KW-1185">Reference proteome</keyword>
<comment type="caution">
    <text evidence="2">The sequence shown here is derived from an EMBL/GenBank/DDBJ whole genome shotgun (WGS) entry which is preliminary data.</text>
</comment>
<evidence type="ECO:0000256" key="1">
    <source>
        <dbReference type="SAM" id="MobiDB-lite"/>
    </source>
</evidence>